<dbReference type="PROSITE" id="PS51257">
    <property type="entry name" value="PROKAR_LIPOPROTEIN"/>
    <property type="match status" value="1"/>
</dbReference>
<dbReference type="AlphaFoldDB" id="A0A7X4H517"/>
<accession>A0A7X4H517</accession>
<organism evidence="1 2">
    <name type="scientific">Duganella margarita</name>
    <dbReference type="NCBI Taxonomy" id="2692170"/>
    <lineage>
        <taxon>Bacteria</taxon>
        <taxon>Pseudomonadati</taxon>
        <taxon>Pseudomonadota</taxon>
        <taxon>Betaproteobacteria</taxon>
        <taxon>Burkholderiales</taxon>
        <taxon>Oxalobacteraceae</taxon>
        <taxon>Telluria group</taxon>
        <taxon>Duganella</taxon>
    </lineage>
</organism>
<reference evidence="1 2" key="1">
    <citation type="submission" date="2019-12" db="EMBL/GenBank/DDBJ databases">
        <title>Novel species isolated from a subtropical stream in China.</title>
        <authorList>
            <person name="Lu H."/>
        </authorList>
    </citation>
    <scope>NUCLEOTIDE SEQUENCE [LARGE SCALE GENOMIC DNA]</scope>
    <source>
        <strain evidence="1 2">FT134W</strain>
    </source>
</reference>
<gene>
    <name evidence="1" type="ORF">GTP56_25335</name>
</gene>
<dbReference type="SUPFAM" id="SSF52467">
    <property type="entry name" value="DHS-like NAD/FAD-binding domain"/>
    <property type="match status" value="1"/>
</dbReference>
<dbReference type="Proteomes" id="UP000469734">
    <property type="component" value="Unassembled WGS sequence"/>
</dbReference>
<proteinExistence type="predicted"/>
<comment type="caution">
    <text evidence="1">The sequence shown here is derived from an EMBL/GenBank/DDBJ whole genome shotgun (WGS) entry which is preliminary data.</text>
</comment>
<dbReference type="Pfam" id="PF13289">
    <property type="entry name" value="SIR2_2"/>
    <property type="match status" value="1"/>
</dbReference>
<dbReference type="EMBL" id="WWCR01000040">
    <property type="protein sequence ID" value="MYM75495.1"/>
    <property type="molecule type" value="Genomic_DNA"/>
</dbReference>
<dbReference type="RefSeq" id="WP_161052169.1">
    <property type="nucleotide sequence ID" value="NZ_WWCR01000040.1"/>
</dbReference>
<evidence type="ECO:0000313" key="2">
    <source>
        <dbReference type="Proteomes" id="UP000469734"/>
    </source>
</evidence>
<protein>
    <recommendedName>
        <fullName evidence="3">SIR2-like domain-containing protein</fullName>
    </recommendedName>
</protein>
<evidence type="ECO:0008006" key="3">
    <source>
        <dbReference type="Google" id="ProtNLM"/>
    </source>
</evidence>
<sequence length="288" mass="32061">MDWDKSFIEELAARRCVIFMGAGASAGCLSLDGTRSPPNWDQLLRLLLAALPASDDKDFAQLKINDKQYLEAAEVISARISAPDFAAIIRSEFTAPKYQASDLHRSILTMDPKVVITTNYDDIYEKYCVNGDADAGYNVCRYYETHLVNDLRSPVRSIIKAHGCVTNPSKTVLTKHQYFKARQDAPNFFKILDALFTTHTLFFVGYSLSDPDIQILLENTNITAPSAHPHYAVIKQGSMHSALKLAAEKAYNLRFIEYGPNGHQELIDGLSDLANLVVEKRQANPTAS</sequence>
<name>A0A7X4H517_9BURK</name>
<dbReference type="InterPro" id="IPR029035">
    <property type="entry name" value="DHS-like_NAD/FAD-binding_dom"/>
</dbReference>
<evidence type="ECO:0000313" key="1">
    <source>
        <dbReference type="EMBL" id="MYM75495.1"/>
    </source>
</evidence>